<feature type="domain" description="UspA" evidence="2">
    <location>
        <begin position="4"/>
        <end position="137"/>
    </location>
</feature>
<accession>A0AAJ5UDG9</accession>
<dbReference type="InterPro" id="IPR006016">
    <property type="entry name" value="UspA"/>
</dbReference>
<dbReference type="PANTHER" id="PTHR46268:SF6">
    <property type="entry name" value="UNIVERSAL STRESS PROTEIN UP12"/>
    <property type="match status" value="1"/>
</dbReference>
<evidence type="ECO:0000313" key="3">
    <source>
        <dbReference type="EMBL" id="WBW59900.1"/>
    </source>
</evidence>
<dbReference type="InterPro" id="IPR006015">
    <property type="entry name" value="Universal_stress_UspA"/>
</dbReference>
<name>A0AAJ5UDG9_9ENTR</name>
<gene>
    <name evidence="3" type="ORF">OR613_17935</name>
</gene>
<dbReference type="SUPFAM" id="SSF52402">
    <property type="entry name" value="Adenine nucleotide alpha hydrolases-like"/>
    <property type="match status" value="2"/>
</dbReference>
<dbReference type="RefSeq" id="WP_131048280.1">
    <property type="nucleotide sequence ID" value="NZ_CP112887.1"/>
</dbReference>
<dbReference type="Pfam" id="PF00582">
    <property type="entry name" value="Usp"/>
    <property type="match status" value="2"/>
</dbReference>
<evidence type="ECO:0000313" key="4">
    <source>
        <dbReference type="Proteomes" id="UP001210130"/>
    </source>
</evidence>
<dbReference type="AlphaFoldDB" id="A0AAJ5UDG9"/>
<reference evidence="3 4" key="1">
    <citation type="journal article" date="2023" name="Microbiol. Resour. Announc.">
        <title>Complete Genome Sequence of the First Colistin-Resistant Raoultella electrica Strain.</title>
        <authorList>
            <person name="Aldeia C."/>
            <person name="Campos-Madueno E.I."/>
            <person name="Sendi P."/>
            <person name="Endimiani A."/>
        </authorList>
    </citation>
    <scope>NUCLEOTIDE SEQUENCE [LARGE SCALE GENOMIC DNA]</scope>
    <source>
        <strain evidence="3 4">S2-IND-01-C</strain>
    </source>
</reference>
<sequence>MKYLVGFSADQSGLEALQLAAVLARTTHGSLVVCTLVPEAWDHPSLARIDQEYASFLYQHADRALACAKAALPADISADFIARSVPSTSEGLLRTASELSADCIVMGSARSAIKGRFDSGSVTTNMLQSAGLPVILTPRGFTVTDNAVVQRITCAVSGSEHSPLLAEQAGEIAATFGVSLRLATFIVRDKQMYPTGVGYSAENQVANQLRVQAQAAHDAIQHDWHSPVALSSVLGDGEDWKSALGSIDWEETELLIIGSSDRGQLMRVFLGSNAGKIARFATVPRLVLPRRPD</sequence>
<dbReference type="Gene3D" id="3.40.50.620">
    <property type="entry name" value="HUPs"/>
    <property type="match status" value="2"/>
</dbReference>
<keyword evidence="4" id="KW-1185">Reference proteome</keyword>
<proteinExistence type="inferred from homology"/>
<evidence type="ECO:0000256" key="1">
    <source>
        <dbReference type="ARBA" id="ARBA00008791"/>
    </source>
</evidence>
<evidence type="ECO:0000259" key="2">
    <source>
        <dbReference type="Pfam" id="PF00582"/>
    </source>
</evidence>
<dbReference type="InterPro" id="IPR014729">
    <property type="entry name" value="Rossmann-like_a/b/a_fold"/>
</dbReference>
<organism evidence="3 4">
    <name type="scientific">Klebsiella electrica</name>
    <dbReference type="NCBI Taxonomy" id="1259973"/>
    <lineage>
        <taxon>Bacteria</taxon>
        <taxon>Pseudomonadati</taxon>
        <taxon>Pseudomonadota</taxon>
        <taxon>Gammaproteobacteria</taxon>
        <taxon>Enterobacterales</taxon>
        <taxon>Enterobacteriaceae</taxon>
        <taxon>Klebsiella/Raoultella group</taxon>
        <taxon>Klebsiella</taxon>
    </lineage>
</organism>
<protein>
    <submittedName>
        <fullName evidence="3">Universal stress protein</fullName>
    </submittedName>
</protein>
<dbReference type="EMBL" id="CP112887">
    <property type="protein sequence ID" value="WBW59900.1"/>
    <property type="molecule type" value="Genomic_DNA"/>
</dbReference>
<dbReference type="PRINTS" id="PR01438">
    <property type="entry name" value="UNVRSLSTRESS"/>
</dbReference>
<comment type="similarity">
    <text evidence="1">Belongs to the universal stress protein A family.</text>
</comment>
<dbReference type="PANTHER" id="PTHR46268">
    <property type="entry name" value="STRESS RESPONSE PROTEIN NHAX"/>
    <property type="match status" value="1"/>
</dbReference>
<feature type="domain" description="UspA" evidence="2">
    <location>
        <begin position="150"/>
        <end position="288"/>
    </location>
</feature>
<dbReference type="Proteomes" id="UP001210130">
    <property type="component" value="Chromosome"/>
</dbReference>
<dbReference type="CDD" id="cd00293">
    <property type="entry name" value="USP-like"/>
    <property type="match status" value="2"/>
</dbReference>